<protein>
    <submittedName>
        <fullName evidence="5">NAD(P)-dependent dehydrogenase (Short-subunit alcohol dehydrogenase family)</fullName>
    </submittedName>
</protein>
<dbReference type="SUPFAM" id="SSF51735">
    <property type="entry name" value="NAD(P)-binding Rossmann-fold domains"/>
    <property type="match status" value="1"/>
</dbReference>
<accession>A0A4R1HC66</accession>
<dbReference type="PANTHER" id="PTHR43490:SF99">
    <property type="entry name" value="SHORT-CHAIN DEHYDROGENASE_REDUCTASE"/>
    <property type="match status" value="1"/>
</dbReference>
<dbReference type="InterPro" id="IPR002347">
    <property type="entry name" value="SDR_fam"/>
</dbReference>
<dbReference type="EMBL" id="SMFY01000005">
    <property type="protein sequence ID" value="TCK19597.1"/>
    <property type="molecule type" value="Genomic_DNA"/>
</dbReference>
<evidence type="ECO:0000256" key="2">
    <source>
        <dbReference type="ARBA" id="ARBA00022857"/>
    </source>
</evidence>
<keyword evidence="6" id="KW-1185">Reference proteome</keyword>
<name>A0A4R1HC66_ANCAQ</name>
<comment type="similarity">
    <text evidence="1 4">Belongs to the short-chain dehydrogenases/reductases (SDR) family.</text>
</comment>
<dbReference type="Pfam" id="PF00106">
    <property type="entry name" value="adh_short"/>
    <property type="match status" value="1"/>
</dbReference>
<dbReference type="PRINTS" id="PR00081">
    <property type="entry name" value="GDHRDH"/>
</dbReference>
<dbReference type="InterPro" id="IPR045313">
    <property type="entry name" value="CBR1-like"/>
</dbReference>
<evidence type="ECO:0000256" key="1">
    <source>
        <dbReference type="ARBA" id="ARBA00006484"/>
    </source>
</evidence>
<sequence>MTSKRHALVTGANKGIGLAIARGLAKAGLSVWIGARDRSRGEEAVKQLQAEGLDVRFLEIDVADEDSVRRAAETVASETGILHVLVNNAGIILDRKRPPSEARMEDIKATFEVNLYGPIRVTQAFLPLIKAGEDGRIVNMGSGVGSLALILDPTSIYSSVNFLDYTTLKVALSAVTVAFAKELEPLGIKVNVVEPGNVQTDLNDNEGMLTPEEGAATAIRMALIDKDGPTGGFFGSHGRQPW</sequence>
<comment type="caution">
    <text evidence="5">The sequence shown here is derived from an EMBL/GenBank/DDBJ whole genome shotgun (WGS) entry which is preliminary data.</text>
</comment>
<dbReference type="OrthoDB" id="9785826at2"/>
<keyword evidence="3" id="KW-0560">Oxidoreductase</keyword>
<evidence type="ECO:0000313" key="5">
    <source>
        <dbReference type="EMBL" id="TCK19597.1"/>
    </source>
</evidence>
<evidence type="ECO:0000256" key="4">
    <source>
        <dbReference type="RuleBase" id="RU000363"/>
    </source>
</evidence>
<dbReference type="AlphaFoldDB" id="A0A4R1HC66"/>
<dbReference type="Proteomes" id="UP000295030">
    <property type="component" value="Unassembled WGS sequence"/>
</dbReference>
<evidence type="ECO:0000256" key="3">
    <source>
        <dbReference type="ARBA" id="ARBA00023002"/>
    </source>
</evidence>
<organism evidence="5 6">
    <name type="scientific">Ancylobacter aquaticus</name>
    <dbReference type="NCBI Taxonomy" id="100"/>
    <lineage>
        <taxon>Bacteria</taxon>
        <taxon>Pseudomonadati</taxon>
        <taxon>Pseudomonadota</taxon>
        <taxon>Alphaproteobacteria</taxon>
        <taxon>Hyphomicrobiales</taxon>
        <taxon>Xanthobacteraceae</taxon>
        <taxon>Ancylobacter</taxon>
    </lineage>
</organism>
<keyword evidence="2" id="KW-0521">NADP</keyword>
<dbReference type="InterPro" id="IPR036291">
    <property type="entry name" value="NAD(P)-bd_dom_sf"/>
</dbReference>
<dbReference type="CDD" id="cd05324">
    <property type="entry name" value="carb_red_PTCR-like_SDR_c"/>
    <property type="match status" value="1"/>
</dbReference>
<dbReference type="GO" id="GO:0016616">
    <property type="term" value="F:oxidoreductase activity, acting on the CH-OH group of donors, NAD or NADP as acceptor"/>
    <property type="evidence" value="ECO:0007669"/>
    <property type="project" value="InterPro"/>
</dbReference>
<dbReference type="Gene3D" id="3.40.50.720">
    <property type="entry name" value="NAD(P)-binding Rossmann-like Domain"/>
    <property type="match status" value="1"/>
</dbReference>
<dbReference type="PANTHER" id="PTHR43490">
    <property type="entry name" value="(+)-NEOMENTHOL DEHYDROGENASE"/>
    <property type="match status" value="1"/>
</dbReference>
<reference evidence="5 6" key="1">
    <citation type="submission" date="2019-03" db="EMBL/GenBank/DDBJ databases">
        <title>Genomic Encyclopedia of Type Strains, Phase IV (KMG-IV): sequencing the most valuable type-strain genomes for metagenomic binning, comparative biology and taxonomic classification.</title>
        <authorList>
            <person name="Goeker M."/>
        </authorList>
    </citation>
    <scope>NUCLEOTIDE SEQUENCE [LARGE SCALE GENOMIC DNA]</scope>
    <source>
        <strain evidence="5 6">DSM 101</strain>
    </source>
</reference>
<evidence type="ECO:0000313" key="6">
    <source>
        <dbReference type="Proteomes" id="UP000295030"/>
    </source>
</evidence>
<dbReference type="PRINTS" id="PR00080">
    <property type="entry name" value="SDRFAMILY"/>
</dbReference>
<proteinExistence type="inferred from homology"/>
<dbReference type="RefSeq" id="WP_131837120.1">
    <property type="nucleotide sequence ID" value="NZ_SMFY01000005.1"/>
</dbReference>
<gene>
    <name evidence="5" type="ORF">EV667_4029</name>
</gene>